<dbReference type="PROSITE" id="PS50808">
    <property type="entry name" value="ZF_BED"/>
    <property type="match status" value="1"/>
</dbReference>
<keyword evidence="2" id="KW-0479">Metal-binding</keyword>
<gene>
    <name evidence="12" type="primary">LOC118271903</name>
</gene>
<organism evidence="11 12">
    <name type="scientific">Spodoptera frugiperda</name>
    <name type="common">Fall armyworm</name>
    <dbReference type="NCBI Taxonomy" id="7108"/>
    <lineage>
        <taxon>Eukaryota</taxon>
        <taxon>Metazoa</taxon>
        <taxon>Ecdysozoa</taxon>
        <taxon>Arthropoda</taxon>
        <taxon>Hexapoda</taxon>
        <taxon>Insecta</taxon>
        <taxon>Pterygota</taxon>
        <taxon>Neoptera</taxon>
        <taxon>Endopterygota</taxon>
        <taxon>Lepidoptera</taxon>
        <taxon>Glossata</taxon>
        <taxon>Ditrysia</taxon>
        <taxon>Noctuoidea</taxon>
        <taxon>Noctuidae</taxon>
        <taxon>Amphipyrinae</taxon>
        <taxon>Spodoptera</taxon>
    </lineage>
</organism>
<dbReference type="GO" id="GO:0008270">
    <property type="term" value="F:zinc ion binding"/>
    <property type="evidence" value="ECO:0007669"/>
    <property type="project" value="UniProtKB-KW"/>
</dbReference>
<feature type="domain" description="BED-type" evidence="10">
    <location>
        <begin position="3"/>
        <end position="51"/>
    </location>
</feature>
<evidence type="ECO:0000256" key="6">
    <source>
        <dbReference type="ARBA" id="ARBA00023125"/>
    </source>
</evidence>
<sequence>MAPAPSLIRQYFRFLDGRAKCKVCDKEYAPNSTTNMKNHLQSKHRNLYEEYQMQIAEDGVKPSRNKNEAVEDNPATTHKIYRALMEYVVFANLPLEHIQGVPMRRLLRGIGPRHESVDIESFKKYVNDDEYENILGKVKEEIRKNHYVSLTAYIWKDPTSTNNILIISNHGLSETFERSSMILKCAIFDENAPGDVVSEILKTVCTDLNISTKQVHCMIRDERSSLKRVTEPVLPIQDLDCTIHKIQTIIRETFLSEENITVFKRKFDEISENSTTKSLSQDIKEALNLNATDWESTFIKFKTLFSMAANYSIKTGNLTSTLEEKWVETRDDVMKCFDLANYMYDSQEFLSSMYPIFKAITISLTKYLALLPEANIFGAALTSLKTKFETTLSSLEHNNVYLIATFLDPRYKFIESNNNIRDQILQMANTDDGMDIIPSPNVENVQKRKIDSSDSDMATPNKISKESESNVLKKYLSKSGDVTMDQKSRVLLKEIFDYEDMPSLDYDEDPLEWWKNYGHKFKNLSTFARRFLAPPAASVVNEQLFGEGGSLELNSKLKYIFMKHNIVTFNFNY</sequence>
<protein>
    <submittedName>
        <fullName evidence="12">Uncharacterized protein LOC118271903 isoform X1</fullName>
    </submittedName>
</protein>
<keyword evidence="4" id="KW-0862">Zinc</keyword>
<dbReference type="AlphaFoldDB" id="A0A9R0D859"/>
<dbReference type="Pfam" id="PF05699">
    <property type="entry name" value="Dimer_Tnp_hAT"/>
    <property type="match status" value="1"/>
</dbReference>
<evidence type="ECO:0000313" key="11">
    <source>
        <dbReference type="Proteomes" id="UP000829999"/>
    </source>
</evidence>
<evidence type="ECO:0000256" key="4">
    <source>
        <dbReference type="ARBA" id="ARBA00022833"/>
    </source>
</evidence>
<dbReference type="InterPro" id="IPR052035">
    <property type="entry name" value="ZnF_BED_domain_contain"/>
</dbReference>
<proteinExistence type="predicted"/>
<name>A0A9R0D859_SPOFR</name>
<dbReference type="SMART" id="SM00614">
    <property type="entry name" value="ZnF_BED"/>
    <property type="match status" value="1"/>
</dbReference>
<evidence type="ECO:0000256" key="5">
    <source>
        <dbReference type="ARBA" id="ARBA00023015"/>
    </source>
</evidence>
<evidence type="ECO:0000256" key="9">
    <source>
        <dbReference type="PROSITE-ProRule" id="PRU00027"/>
    </source>
</evidence>
<keyword evidence="8" id="KW-0539">Nucleus</keyword>
<dbReference type="InterPro" id="IPR012337">
    <property type="entry name" value="RNaseH-like_sf"/>
</dbReference>
<evidence type="ECO:0000256" key="1">
    <source>
        <dbReference type="ARBA" id="ARBA00004123"/>
    </source>
</evidence>
<dbReference type="InterPro" id="IPR003656">
    <property type="entry name" value="Znf_BED"/>
</dbReference>
<dbReference type="SUPFAM" id="SSF53098">
    <property type="entry name" value="Ribonuclease H-like"/>
    <property type="match status" value="1"/>
</dbReference>
<keyword evidence="5" id="KW-0805">Transcription regulation</keyword>
<dbReference type="PANTHER" id="PTHR46481:SF10">
    <property type="entry name" value="ZINC FINGER BED DOMAIN-CONTAINING PROTEIN 39"/>
    <property type="match status" value="1"/>
</dbReference>
<evidence type="ECO:0000313" key="12">
    <source>
        <dbReference type="RefSeq" id="XP_035444057.2"/>
    </source>
</evidence>
<dbReference type="GO" id="GO:0009791">
    <property type="term" value="P:post-embryonic development"/>
    <property type="evidence" value="ECO:0007669"/>
    <property type="project" value="UniProtKB-ARBA"/>
</dbReference>
<dbReference type="RefSeq" id="XP_035444057.2">
    <property type="nucleotide sequence ID" value="XM_035588164.2"/>
</dbReference>
<dbReference type="Pfam" id="PF02892">
    <property type="entry name" value="zf-BED"/>
    <property type="match status" value="1"/>
</dbReference>
<evidence type="ECO:0000256" key="2">
    <source>
        <dbReference type="ARBA" id="ARBA00022723"/>
    </source>
</evidence>
<dbReference type="OrthoDB" id="7699631at2759"/>
<dbReference type="PANTHER" id="PTHR46481">
    <property type="entry name" value="ZINC FINGER BED DOMAIN-CONTAINING PROTEIN 4"/>
    <property type="match status" value="1"/>
</dbReference>
<dbReference type="GO" id="GO:0046983">
    <property type="term" value="F:protein dimerization activity"/>
    <property type="evidence" value="ECO:0007669"/>
    <property type="project" value="InterPro"/>
</dbReference>
<accession>A0A9R0D859</accession>
<evidence type="ECO:0000256" key="3">
    <source>
        <dbReference type="ARBA" id="ARBA00022771"/>
    </source>
</evidence>
<dbReference type="GO" id="GO:0005634">
    <property type="term" value="C:nucleus"/>
    <property type="evidence" value="ECO:0007669"/>
    <property type="project" value="UniProtKB-SubCell"/>
</dbReference>
<comment type="subcellular location">
    <subcellularLocation>
        <location evidence="1">Nucleus</location>
    </subcellularLocation>
</comment>
<keyword evidence="6" id="KW-0238">DNA-binding</keyword>
<dbReference type="SUPFAM" id="SSF57667">
    <property type="entry name" value="beta-beta-alpha zinc fingers"/>
    <property type="match status" value="1"/>
</dbReference>
<keyword evidence="3 9" id="KW-0863">Zinc-finger</keyword>
<reference evidence="12" key="1">
    <citation type="submission" date="2025-08" db="UniProtKB">
        <authorList>
            <consortium name="RefSeq"/>
        </authorList>
    </citation>
    <scope>IDENTIFICATION</scope>
    <source>
        <tissue evidence="12">Whole larval tissue</tissue>
    </source>
</reference>
<dbReference type="InterPro" id="IPR008906">
    <property type="entry name" value="HATC_C_dom"/>
</dbReference>
<evidence type="ECO:0000256" key="8">
    <source>
        <dbReference type="ARBA" id="ARBA00023242"/>
    </source>
</evidence>
<keyword evidence="11" id="KW-1185">Reference proteome</keyword>
<evidence type="ECO:0000259" key="10">
    <source>
        <dbReference type="PROSITE" id="PS50808"/>
    </source>
</evidence>
<keyword evidence="7" id="KW-0804">Transcription</keyword>
<evidence type="ECO:0000256" key="7">
    <source>
        <dbReference type="ARBA" id="ARBA00023163"/>
    </source>
</evidence>
<dbReference type="GO" id="GO:0003677">
    <property type="term" value="F:DNA binding"/>
    <property type="evidence" value="ECO:0007669"/>
    <property type="project" value="UniProtKB-KW"/>
</dbReference>
<dbReference type="GeneID" id="118271903"/>
<dbReference type="Proteomes" id="UP000829999">
    <property type="component" value="Chromosome 5"/>
</dbReference>
<dbReference type="InterPro" id="IPR036236">
    <property type="entry name" value="Znf_C2H2_sf"/>
</dbReference>